<accession>A0A183NRL6</accession>
<sequence length="77" mass="7983">MLSICLLPLPIAIASQTGSSILFPAGTSSDALYPSLGPSPCILSLTSESSSGARDGSCTRTRHDVRSLDAKISSIFR</sequence>
<dbReference type="EMBL" id="UZAL01026710">
    <property type="protein sequence ID" value="VDP24973.1"/>
    <property type="molecule type" value="Genomic_DNA"/>
</dbReference>
<evidence type="ECO:0000313" key="1">
    <source>
        <dbReference type="EMBL" id="VDP24973.1"/>
    </source>
</evidence>
<proteinExistence type="predicted"/>
<dbReference type="AlphaFoldDB" id="A0A183NRL6"/>
<protein>
    <submittedName>
        <fullName evidence="1">Uncharacterized protein</fullName>
    </submittedName>
</protein>
<gene>
    <name evidence="1" type="ORF">SMTD_LOCUS4752</name>
</gene>
<reference evidence="1 2" key="1">
    <citation type="submission" date="2018-11" db="EMBL/GenBank/DDBJ databases">
        <authorList>
            <consortium name="Pathogen Informatics"/>
        </authorList>
    </citation>
    <scope>NUCLEOTIDE SEQUENCE [LARGE SCALE GENOMIC DNA]</scope>
    <source>
        <strain>Denwood</strain>
        <strain evidence="2">Zambia</strain>
    </source>
</reference>
<name>A0A183NRL6_9TREM</name>
<organism evidence="1 2">
    <name type="scientific">Schistosoma mattheei</name>
    <dbReference type="NCBI Taxonomy" id="31246"/>
    <lineage>
        <taxon>Eukaryota</taxon>
        <taxon>Metazoa</taxon>
        <taxon>Spiralia</taxon>
        <taxon>Lophotrochozoa</taxon>
        <taxon>Platyhelminthes</taxon>
        <taxon>Trematoda</taxon>
        <taxon>Digenea</taxon>
        <taxon>Strigeidida</taxon>
        <taxon>Schistosomatoidea</taxon>
        <taxon>Schistosomatidae</taxon>
        <taxon>Schistosoma</taxon>
    </lineage>
</organism>
<keyword evidence="2" id="KW-1185">Reference proteome</keyword>
<dbReference type="Proteomes" id="UP000269396">
    <property type="component" value="Unassembled WGS sequence"/>
</dbReference>
<evidence type="ECO:0000313" key="2">
    <source>
        <dbReference type="Proteomes" id="UP000269396"/>
    </source>
</evidence>